<evidence type="ECO:0000313" key="18">
    <source>
        <dbReference type="EMBL" id="MBF4501920.1"/>
    </source>
</evidence>
<evidence type="ECO:0000256" key="6">
    <source>
        <dbReference type="ARBA" id="ARBA00022485"/>
    </source>
</evidence>
<evidence type="ECO:0000256" key="2">
    <source>
        <dbReference type="ARBA" id="ARBA00004691"/>
    </source>
</evidence>
<feature type="disulfide bond" description="Redox-active" evidence="17">
    <location>
        <begin position="214"/>
        <end position="216"/>
    </location>
</feature>
<dbReference type="AlphaFoldDB" id="A0A8J7GKW8"/>
<accession>A0A8J7GKW8</accession>
<evidence type="ECO:0000256" key="16">
    <source>
        <dbReference type="ARBA" id="ARBA00047415"/>
    </source>
</evidence>
<name>A0A8J7GKW8_9BACL</name>
<organism evidence="18 19">
    <name type="scientific">Savagea serpentis</name>
    <dbReference type="NCBI Taxonomy" id="2785297"/>
    <lineage>
        <taxon>Bacteria</taxon>
        <taxon>Bacillati</taxon>
        <taxon>Bacillota</taxon>
        <taxon>Bacilli</taxon>
        <taxon>Bacillales</taxon>
        <taxon>Caryophanaceae</taxon>
        <taxon>Savagea</taxon>
    </lineage>
</organism>
<evidence type="ECO:0000256" key="11">
    <source>
        <dbReference type="ARBA" id="ARBA00023004"/>
    </source>
</evidence>
<evidence type="ECO:0000256" key="8">
    <source>
        <dbReference type="ARBA" id="ARBA00022723"/>
    </source>
</evidence>
<evidence type="ECO:0000256" key="14">
    <source>
        <dbReference type="ARBA" id="ARBA00023284"/>
    </source>
</evidence>
<feature type="binding site" evidence="17">
    <location>
        <position position="46"/>
    </location>
    <ligand>
        <name>[4Fe-4S] cluster</name>
        <dbReference type="ChEBI" id="CHEBI:49883"/>
    </ligand>
</feature>
<evidence type="ECO:0000256" key="3">
    <source>
        <dbReference type="ARBA" id="ARBA00008207"/>
    </source>
</evidence>
<comment type="pathway">
    <text evidence="2 17">tRNA modification; tRNA-queuosine biosynthesis.</text>
</comment>
<dbReference type="PANTHER" id="PTHR36701">
    <property type="entry name" value="EPOXYQUEUOSINE REDUCTASE QUEH"/>
    <property type="match status" value="1"/>
</dbReference>
<evidence type="ECO:0000256" key="4">
    <source>
        <dbReference type="ARBA" id="ARBA00012622"/>
    </source>
</evidence>
<feature type="binding site" evidence="17">
    <location>
        <position position="132"/>
    </location>
    <ligand>
        <name>[4Fe-4S] cluster</name>
        <dbReference type="ChEBI" id="CHEBI:49883"/>
    </ligand>
</feature>
<evidence type="ECO:0000256" key="1">
    <source>
        <dbReference type="ARBA" id="ARBA00002268"/>
    </source>
</evidence>
<evidence type="ECO:0000256" key="17">
    <source>
        <dbReference type="HAMAP-Rule" id="MF_02089"/>
    </source>
</evidence>
<proteinExistence type="inferred from homology"/>
<keyword evidence="12 17" id="KW-0411">Iron-sulfur</keyword>
<feature type="binding site" evidence="17">
    <location>
        <position position="47"/>
    </location>
    <ligand>
        <name>[4Fe-4S] cluster</name>
        <dbReference type="ChEBI" id="CHEBI:49883"/>
    </ligand>
</feature>
<dbReference type="EC" id="1.17.99.6" evidence="4 17"/>
<keyword evidence="9 17" id="KW-0671">Queuosine biosynthesis</keyword>
<gene>
    <name evidence="17" type="primary">queH</name>
    <name evidence="18" type="ORF">IRY55_11145</name>
</gene>
<keyword evidence="10 17" id="KW-0560">Oxidoreductase</keyword>
<evidence type="ECO:0000256" key="10">
    <source>
        <dbReference type="ARBA" id="ARBA00023002"/>
    </source>
</evidence>
<dbReference type="UniPathway" id="UPA00392"/>
<comment type="function">
    <text evidence="1 17">Catalyzes the conversion of epoxyqueuosine (oQ) to queuosine (Q), which is a hypermodified base found in the wobble positions of tRNA(Asp), tRNA(Asn), tRNA(His) and tRNA(Tyr).</text>
</comment>
<dbReference type="GO" id="GO:0051539">
    <property type="term" value="F:4 iron, 4 sulfur cluster binding"/>
    <property type="evidence" value="ECO:0007669"/>
    <property type="project" value="UniProtKB-UniRule"/>
</dbReference>
<feature type="binding site" evidence="17">
    <location>
        <position position="135"/>
    </location>
    <ligand>
        <name>[4Fe-4S] cluster</name>
        <dbReference type="ChEBI" id="CHEBI:49883"/>
    </ligand>
</feature>
<keyword evidence="8 17" id="KW-0479">Metal-binding</keyword>
<evidence type="ECO:0000313" key="19">
    <source>
        <dbReference type="Proteomes" id="UP000622653"/>
    </source>
</evidence>
<comment type="catalytic activity">
    <reaction evidence="16 17">
        <text>epoxyqueuosine(34) in tRNA + AH2 = queuosine(34) in tRNA + A + H2O</text>
        <dbReference type="Rhea" id="RHEA:32159"/>
        <dbReference type="Rhea" id="RHEA-COMP:18571"/>
        <dbReference type="Rhea" id="RHEA-COMP:18582"/>
        <dbReference type="ChEBI" id="CHEBI:13193"/>
        <dbReference type="ChEBI" id="CHEBI:15377"/>
        <dbReference type="ChEBI" id="CHEBI:17499"/>
        <dbReference type="ChEBI" id="CHEBI:194431"/>
        <dbReference type="ChEBI" id="CHEBI:194443"/>
        <dbReference type="EC" id="1.17.99.6"/>
    </reaction>
</comment>
<comment type="caution">
    <text evidence="18">The sequence shown here is derived from an EMBL/GenBank/DDBJ whole genome shotgun (WGS) entry which is preliminary data.</text>
</comment>
<dbReference type="RefSeq" id="WP_194563400.1">
    <property type="nucleotide sequence ID" value="NZ_JADKPV010000006.1"/>
</dbReference>
<keyword evidence="11 17" id="KW-0408">Iron</keyword>
<keyword evidence="19" id="KW-1185">Reference proteome</keyword>
<dbReference type="InterPro" id="IPR003828">
    <property type="entry name" value="QueH"/>
</dbReference>
<evidence type="ECO:0000256" key="9">
    <source>
        <dbReference type="ARBA" id="ARBA00022785"/>
    </source>
</evidence>
<dbReference type="Pfam" id="PF02677">
    <property type="entry name" value="QueH"/>
    <property type="match status" value="1"/>
</dbReference>
<keyword evidence="6 17" id="KW-0004">4Fe-4S</keyword>
<dbReference type="EMBL" id="JADKPV010000006">
    <property type="protein sequence ID" value="MBF4501920.1"/>
    <property type="molecule type" value="Genomic_DNA"/>
</dbReference>
<reference evidence="18" key="1">
    <citation type="submission" date="2020-11" db="EMBL/GenBank/DDBJ databases">
        <title>Multidrug resistant novel bacterium Savagea serpentis sp. nov., isolated from the scats of a vine snake (Ahaetulla nasuta).</title>
        <authorList>
            <person name="Venkata Ramana V."/>
            <person name="Vikas Patil S."/>
            <person name="Yogita Lugani V."/>
        </authorList>
    </citation>
    <scope>NUCLEOTIDE SEQUENCE</scope>
    <source>
        <strain evidence="18">SN6</strain>
    </source>
</reference>
<dbReference type="HAMAP" id="MF_02089">
    <property type="entry name" value="QueH"/>
    <property type="match status" value="1"/>
</dbReference>
<keyword evidence="7 17" id="KW-0819">tRNA processing</keyword>
<evidence type="ECO:0000256" key="15">
    <source>
        <dbReference type="ARBA" id="ARBA00031446"/>
    </source>
</evidence>
<dbReference type="Proteomes" id="UP000622653">
    <property type="component" value="Unassembled WGS sequence"/>
</dbReference>
<dbReference type="GO" id="GO:0046872">
    <property type="term" value="F:metal ion binding"/>
    <property type="evidence" value="ECO:0007669"/>
    <property type="project" value="UniProtKB-KW"/>
</dbReference>
<comment type="similarity">
    <text evidence="3 17">Belongs to the QueH family.</text>
</comment>
<evidence type="ECO:0000256" key="5">
    <source>
        <dbReference type="ARBA" id="ARBA00016895"/>
    </source>
</evidence>
<evidence type="ECO:0000256" key="12">
    <source>
        <dbReference type="ARBA" id="ARBA00023014"/>
    </source>
</evidence>
<sequence>MKQVHDVETYTRKMKNQKINYDKVLRRMTKDWEKEQIKPKVLLHSCCAPCSTASLEFLAEHADVTIFFSNSNIHPKSEYMRRANEQKMFIEQFNERTGHSVGFKEDDYRSDLFFKRMKEEGLADEPEGGLRCASCFDMRLDRSAEIAEREGYDYFGSAITLSKNKNSQLINELGIRVQQNYTPRYLPSDFKKSNGYQRSIEMCKEYDVFRQCYCGCAFAAEKQGIDLREVNKEAMQYVKEHDLSMKKPVR</sequence>
<evidence type="ECO:0000256" key="7">
    <source>
        <dbReference type="ARBA" id="ARBA00022694"/>
    </source>
</evidence>
<keyword evidence="14 17" id="KW-0676">Redox-active center</keyword>
<protein>
    <recommendedName>
        <fullName evidence="5 17">Epoxyqueuosine reductase QueH</fullName>
        <ecNumber evidence="4 17">1.17.99.6</ecNumber>
    </recommendedName>
    <alternativeName>
        <fullName evidence="15 17">Queuosine biosynthesis protein QueH</fullName>
    </alternativeName>
</protein>
<dbReference type="PANTHER" id="PTHR36701:SF1">
    <property type="entry name" value="EPOXYQUEUOSINE REDUCTASE QUEH"/>
    <property type="match status" value="1"/>
</dbReference>
<evidence type="ECO:0000256" key="13">
    <source>
        <dbReference type="ARBA" id="ARBA00023157"/>
    </source>
</evidence>
<keyword evidence="13 17" id="KW-1015">Disulfide bond</keyword>
<dbReference type="GO" id="GO:0008616">
    <property type="term" value="P:tRNA queuosine(34) biosynthetic process"/>
    <property type="evidence" value="ECO:0007669"/>
    <property type="project" value="UniProtKB-UniRule"/>
</dbReference>
<dbReference type="GO" id="GO:0052693">
    <property type="term" value="F:epoxyqueuosine reductase activity"/>
    <property type="evidence" value="ECO:0007669"/>
    <property type="project" value="UniProtKB-UniRule"/>
</dbReference>